<dbReference type="GO" id="GO:0008831">
    <property type="term" value="F:dTDP-4-dehydrorhamnose reductase activity"/>
    <property type="evidence" value="ECO:0007669"/>
    <property type="project" value="UniProtKB-EC"/>
</dbReference>
<accession>A0A140DVU0</accession>
<dbReference type="UniPathway" id="UPA00124"/>
<name>A0A140DVU0_9FIRM</name>
<dbReference type="RefSeq" id="WP_067557604.1">
    <property type="nucleotide sequence ID" value="NZ_CANSHE010000021.1"/>
</dbReference>
<evidence type="ECO:0000313" key="5">
    <source>
        <dbReference type="Proteomes" id="UP000069771"/>
    </source>
</evidence>
<dbReference type="Proteomes" id="UP000069771">
    <property type="component" value="Chromosome"/>
</dbReference>
<sequence>MKTILVTGANGYLASYCRMLNSDKFHWICMTRKDADLSDPESVKKFLETVKFDLCFHTAANATTALCEENPDLAHKINVESTQMIIDACRKQNARLIFSGTEQSFNGKVEHGPFQEDEPMNAVTVYGQNKAECEGLIESQLTDYVILRYSWMMGLSFPGIKASPNIIANVMNALLHDTPTLFTCNEKRCMTYAKHLAEQFVQITELPTGVYHIAADNDMTTYESAVYVAKQLGASEEAISRLILPNHDRYADRFRDYRLDASKAASHGLHFGTFDENVAEVLRDFNWKK</sequence>
<dbReference type="EC" id="1.1.1.133" evidence="2"/>
<evidence type="ECO:0000256" key="2">
    <source>
        <dbReference type="RuleBase" id="RU364082"/>
    </source>
</evidence>
<dbReference type="Pfam" id="PF04321">
    <property type="entry name" value="RmlD_sub_bind"/>
    <property type="match status" value="1"/>
</dbReference>
<organism evidence="4 5">
    <name type="scientific">Faecalibaculum rodentium</name>
    <dbReference type="NCBI Taxonomy" id="1702221"/>
    <lineage>
        <taxon>Bacteria</taxon>
        <taxon>Bacillati</taxon>
        <taxon>Bacillota</taxon>
        <taxon>Erysipelotrichia</taxon>
        <taxon>Erysipelotrichales</taxon>
        <taxon>Erysipelotrichaceae</taxon>
        <taxon>Faecalibaculum</taxon>
    </lineage>
</organism>
<keyword evidence="5" id="KW-1185">Reference proteome</keyword>
<comment type="pathway">
    <text evidence="2">Carbohydrate biosynthesis; dTDP-L-rhamnose biosynthesis.</text>
</comment>
<dbReference type="OrthoDB" id="9808602at2"/>
<protein>
    <recommendedName>
        <fullName evidence="2">dTDP-4-dehydrorhamnose reductase</fullName>
        <ecNumber evidence="2">1.1.1.133</ecNumber>
    </recommendedName>
</protein>
<reference evidence="4 5" key="1">
    <citation type="journal article" date="2016" name="Gut Pathog.">
        <title>Whole genome sequencing of "Faecalibaculum rodentium" ALO17, isolated from C57BL/6J laboratory mouse feces.</title>
        <authorList>
            <person name="Lim S."/>
            <person name="Chang D.H."/>
            <person name="Ahn S."/>
            <person name="Kim B.C."/>
        </authorList>
    </citation>
    <scope>NUCLEOTIDE SEQUENCE [LARGE SCALE GENOMIC DNA]</scope>
    <source>
        <strain evidence="4 5">Alo17</strain>
    </source>
</reference>
<dbReference type="InterPro" id="IPR036291">
    <property type="entry name" value="NAD(P)-bd_dom_sf"/>
</dbReference>
<comment type="similarity">
    <text evidence="1 2">Belongs to the dTDP-4-dehydrorhamnose reductase family.</text>
</comment>
<evidence type="ECO:0000313" key="4">
    <source>
        <dbReference type="EMBL" id="AMK54767.1"/>
    </source>
</evidence>
<dbReference type="GO" id="GO:0019305">
    <property type="term" value="P:dTDP-rhamnose biosynthetic process"/>
    <property type="evidence" value="ECO:0007669"/>
    <property type="project" value="UniProtKB-UniPathway"/>
</dbReference>
<keyword evidence="2" id="KW-0560">Oxidoreductase</keyword>
<dbReference type="Gene3D" id="3.40.50.720">
    <property type="entry name" value="NAD(P)-binding Rossmann-like Domain"/>
    <property type="match status" value="1"/>
</dbReference>
<dbReference type="PATRIC" id="fig|1702221.3.peg.1591"/>
<keyword evidence="2" id="KW-0521">NADP</keyword>
<dbReference type="EMBL" id="CP011391">
    <property type="protein sequence ID" value="AMK54767.1"/>
    <property type="molecule type" value="Genomic_DNA"/>
</dbReference>
<feature type="domain" description="RmlD-like substrate binding" evidence="3">
    <location>
        <begin position="3"/>
        <end position="285"/>
    </location>
</feature>
<dbReference type="InterPro" id="IPR029903">
    <property type="entry name" value="RmlD-like-bd"/>
</dbReference>
<comment type="function">
    <text evidence="2">Catalyzes the reduction of dTDP-6-deoxy-L-lyxo-4-hexulose to yield dTDP-L-rhamnose.</text>
</comment>
<dbReference type="InterPro" id="IPR005913">
    <property type="entry name" value="dTDP_dehydrorham_reduct"/>
</dbReference>
<evidence type="ECO:0000256" key="1">
    <source>
        <dbReference type="ARBA" id="ARBA00010944"/>
    </source>
</evidence>
<proteinExistence type="inferred from homology"/>
<dbReference type="PANTHER" id="PTHR10491">
    <property type="entry name" value="DTDP-4-DEHYDRORHAMNOSE REDUCTASE"/>
    <property type="match status" value="1"/>
</dbReference>
<dbReference type="PANTHER" id="PTHR10491:SF4">
    <property type="entry name" value="METHIONINE ADENOSYLTRANSFERASE 2 SUBUNIT BETA"/>
    <property type="match status" value="1"/>
</dbReference>
<evidence type="ECO:0000259" key="3">
    <source>
        <dbReference type="Pfam" id="PF04321"/>
    </source>
</evidence>
<dbReference type="STRING" id="1702221.AALO17_16330"/>
<dbReference type="GeneID" id="78478304"/>
<gene>
    <name evidence="4" type="ORF">AALO17_16330</name>
</gene>
<dbReference type="AlphaFoldDB" id="A0A140DVU0"/>
<dbReference type="SUPFAM" id="SSF51735">
    <property type="entry name" value="NAD(P)-binding Rossmann-fold domains"/>
    <property type="match status" value="1"/>
</dbReference>
<dbReference type="KEGG" id="fro:AALO17_16330"/>